<evidence type="ECO:0000256" key="1">
    <source>
        <dbReference type="SAM" id="MobiDB-lite"/>
    </source>
</evidence>
<protein>
    <submittedName>
        <fullName evidence="2">Uncharacterized protein</fullName>
    </submittedName>
</protein>
<reference evidence="2" key="1">
    <citation type="submission" date="2020-10" db="EMBL/GenBank/DDBJ databases">
        <authorList>
            <person name="Kikuchi T."/>
        </authorList>
    </citation>
    <scope>NUCLEOTIDE SEQUENCE</scope>
    <source>
        <strain evidence="2">NKZ352</strain>
    </source>
</reference>
<sequence>MTVEQIRQEYVKEKAPHKEILETIFGSVNHPLLATLMSNSKFMENGYAHEKMFLGMQPIFEHSIPPDVYANYAEEATGREPTEEAALLPVLDLERSQTRSAKKARHKPSLVRRIASRLRSAPSSER</sequence>
<feature type="region of interest" description="Disordered" evidence="1">
    <location>
        <begin position="96"/>
        <end position="126"/>
    </location>
</feature>
<dbReference type="AlphaFoldDB" id="A0A8S1H9H6"/>
<keyword evidence="3" id="KW-1185">Reference proteome</keyword>
<comment type="caution">
    <text evidence="2">The sequence shown here is derived from an EMBL/GenBank/DDBJ whole genome shotgun (WGS) entry which is preliminary data.</text>
</comment>
<evidence type="ECO:0000313" key="3">
    <source>
        <dbReference type="Proteomes" id="UP000835052"/>
    </source>
</evidence>
<feature type="compositionally biased region" description="Basic residues" evidence="1">
    <location>
        <begin position="100"/>
        <end position="116"/>
    </location>
</feature>
<accession>A0A8S1H9H6</accession>
<name>A0A8S1H9H6_9PELO</name>
<dbReference type="Proteomes" id="UP000835052">
    <property type="component" value="Unassembled WGS sequence"/>
</dbReference>
<evidence type="ECO:0000313" key="2">
    <source>
        <dbReference type="EMBL" id="CAD6192749.1"/>
    </source>
</evidence>
<dbReference type="OrthoDB" id="5859029at2759"/>
<organism evidence="2 3">
    <name type="scientific">Caenorhabditis auriculariae</name>
    <dbReference type="NCBI Taxonomy" id="2777116"/>
    <lineage>
        <taxon>Eukaryota</taxon>
        <taxon>Metazoa</taxon>
        <taxon>Ecdysozoa</taxon>
        <taxon>Nematoda</taxon>
        <taxon>Chromadorea</taxon>
        <taxon>Rhabditida</taxon>
        <taxon>Rhabditina</taxon>
        <taxon>Rhabditomorpha</taxon>
        <taxon>Rhabditoidea</taxon>
        <taxon>Rhabditidae</taxon>
        <taxon>Peloderinae</taxon>
        <taxon>Caenorhabditis</taxon>
    </lineage>
</organism>
<proteinExistence type="predicted"/>
<gene>
    <name evidence="2" type="ORF">CAUJ_LOCUS8668</name>
</gene>
<dbReference type="EMBL" id="CAJGYM010000029">
    <property type="protein sequence ID" value="CAD6192749.1"/>
    <property type="molecule type" value="Genomic_DNA"/>
</dbReference>